<evidence type="ECO:0000313" key="9">
    <source>
        <dbReference type="EMBL" id="MCY9599218.1"/>
    </source>
</evidence>
<evidence type="ECO:0000256" key="2">
    <source>
        <dbReference type="ARBA" id="ARBA00009997"/>
    </source>
</evidence>
<evidence type="ECO:0000256" key="7">
    <source>
        <dbReference type="ARBA" id="ARBA00033711"/>
    </source>
</evidence>
<dbReference type="Gene3D" id="3.90.1560.10">
    <property type="entry name" value="ComB-like"/>
    <property type="match status" value="1"/>
</dbReference>
<reference evidence="9 12" key="2">
    <citation type="submission" date="2022-05" db="EMBL/GenBank/DDBJ databases">
        <title>Genome Sequencing of Bee-Associated Microbes.</title>
        <authorList>
            <person name="Dunlap C."/>
        </authorList>
    </citation>
    <scope>NUCLEOTIDE SEQUENCE [LARGE SCALE GENOMIC DNA]</scope>
    <source>
        <strain evidence="9 12">NRRL B-23120</strain>
    </source>
</reference>
<reference evidence="10 11" key="1">
    <citation type="submission" date="2018-01" db="EMBL/GenBank/DDBJ databases">
        <title>The whole genome sequencing and assembly of Paenibacillus chitinolyticus KCCM 41400 strain.</title>
        <authorList>
            <person name="Kim J.-Y."/>
            <person name="Park M.-K."/>
            <person name="Lee Y.-J."/>
            <person name="Yi H."/>
            <person name="Bahn Y.-S."/>
            <person name="Kim J.F."/>
            <person name="Lee D.-W."/>
        </authorList>
    </citation>
    <scope>NUCLEOTIDE SEQUENCE [LARGE SCALE GENOMIC DNA]</scope>
    <source>
        <strain evidence="10 11">KCCM 41400</strain>
    </source>
</reference>
<dbReference type="HAMAP" id="MF_00490">
    <property type="entry name" value="ComB"/>
    <property type="match status" value="1"/>
</dbReference>
<keyword evidence="6 8" id="KW-0460">Magnesium</keyword>
<dbReference type="EMBL" id="JAMDMJ010000040">
    <property type="protein sequence ID" value="MCY9599218.1"/>
    <property type="molecule type" value="Genomic_DNA"/>
</dbReference>
<comment type="cofactor">
    <cofactor evidence="1 8">
        <name>Mg(2+)</name>
        <dbReference type="ChEBI" id="CHEBI:18420"/>
    </cofactor>
</comment>
<gene>
    <name evidence="8" type="primary">comB</name>
    <name evidence="9" type="ORF">M5X16_26000</name>
    <name evidence="10" type="ORF">PC41400_11095</name>
</gene>
<dbReference type="PANTHER" id="PTHR37311">
    <property type="entry name" value="2-PHOSPHOSULFOLACTATE PHOSPHATASE-RELATED"/>
    <property type="match status" value="1"/>
</dbReference>
<keyword evidence="12" id="KW-1185">Reference proteome</keyword>
<dbReference type="GeneID" id="95375351"/>
<evidence type="ECO:0000256" key="5">
    <source>
        <dbReference type="ARBA" id="ARBA00022801"/>
    </source>
</evidence>
<comment type="similarity">
    <text evidence="2 8">Belongs to the ComB family.</text>
</comment>
<evidence type="ECO:0000313" key="12">
    <source>
        <dbReference type="Proteomes" id="UP001527202"/>
    </source>
</evidence>
<dbReference type="EMBL" id="CP026520">
    <property type="protein sequence ID" value="QAV18179.1"/>
    <property type="molecule type" value="Genomic_DNA"/>
</dbReference>
<evidence type="ECO:0000256" key="1">
    <source>
        <dbReference type="ARBA" id="ARBA00001946"/>
    </source>
</evidence>
<dbReference type="GO" id="GO:0000287">
    <property type="term" value="F:magnesium ion binding"/>
    <property type="evidence" value="ECO:0007669"/>
    <property type="project" value="UniProtKB-UniRule"/>
</dbReference>
<evidence type="ECO:0000256" key="8">
    <source>
        <dbReference type="HAMAP-Rule" id="MF_00490"/>
    </source>
</evidence>
<dbReference type="InterPro" id="IPR005238">
    <property type="entry name" value="ComB-like"/>
</dbReference>
<dbReference type="SUPFAM" id="SSF142823">
    <property type="entry name" value="ComB-like"/>
    <property type="match status" value="1"/>
</dbReference>
<protein>
    <recommendedName>
        <fullName evidence="4 8">Probable 2-phosphosulfolactate phosphatase</fullName>
        <ecNumber evidence="3 8">3.1.3.71</ecNumber>
    </recommendedName>
</protein>
<evidence type="ECO:0000256" key="3">
    <source>
        <dbReference type="ARBA" id="ARBA00012953"/>
    </source>
</evidence>
<proteinExistence type="inferred from homology"/>
<dbReference type="OrthoDB" id="4913at2"/>
<evidence type="ECO:0000256" key="6">
    <source>
        <dbReference type="ARBA" id="ARBA00022842"/>
    </source>
</evidence>
<dbReference type="AlphaFoldDB" id="A0A410WUU8"/>
<keyword evidence="5 8" id="KW-0378">Hydrolase</keyword>
<evidence type="ECO:0000256" key="4">
    <source>
        <dbReference type="ARBA" id="ARBA00021948"/>
    </source>
</evidence>
<accession>A0A410WUU8</accession>
<dbReference type="GO" id="GO:0050532">
    <property type="term" value="F:2-phosphosulfolactate phosphatase activity"/>
    <property type="evidence" value="ECO:0007669"/>
    <property type="project" value="UniProtKB-UniRule"/>
</dbReference>
<dbReference type="Pfam" id="PF04029">
    <property type="entry name" value="2-ph_phosp"/>
    <property type="match status" value="1"/>
</dbReference>
<comment type="catalytic activity">
    <reaction evidence="7 8">
        <text>(2R)-O-phospho-3-sulfolactate + H2O = (2R)-3-sulfolactate + phosphate</text>
        <dbReference type="Rhea" id="RHEA:23416"/>
        <dbReference type="ChEBI" id="CHEBI:15377"/>
        <dbReference type="ChEBI" id="CHEBI:15597"/>
        <dbReference type="ChEBI" id="CHEBI:43474"/>
        <dbReference type="ChEBI" id="CHEBI:58738"/>
        <dbReference type="EC" id="3.1.3.71"/>
    </reaction>
</comment>
<dbReference type="GO" id="GO:0050545">
    <property type="term" value="F:sulfopyruvate decarboxylase activity"/>
    <property type="evidence" value="ECO:0007669"/>
    <property type="project" value="TreeGrafter"/>
</dbReference>
<name>A0A410WUU8_9BACL</name>
<organism evidence="10 11">
    <name type="scientific">Paenibacillus chitinolyticus</name>
    <dbReference type="NCBI Taxonomy" id="79263"/>
    <lineage>
        <taxon>Bacteria</taxon>
        <taxon>Bacillati</taxon>
        <taxon>Bacillota</taxon>
        <taxon>Bacilli</taxon>
        <taxon>Bacillales</taxon>
        <taxon>Paenibacillaceae</taxon>
        <taxon>Paenibacillus</taxon>
    </lineage>
</organism>
<sequence>MRIDVIPSLSEVRSELLAGRTAIVIDVLRATTTIVSALESGSAGVLAAESVQQAVMLRGKRDVLGGERRCRRIPGFDLGNSPLEYTPEAVGGRRVVLTTTNGTRAMQKAAPADRIVAAALLNGEACARAAAGWKRDVALLCAGTAGAFCFEDGLCAGLVVSALQRLCGGTALVCDLGRSLAACYERHADDPATPLAACDSGRRLSSIGCETDVAFAARVNVSDVVPLLKDGILVPLAPARVHLSS</sequence>
<dbReference type="Proteomes" id="UP001527202">
    <property type="component" value="Unassembled WGS sequence"/>
</dbReference>
<dbReference type="EC" id="3.1.3.71" evidence="3 8"/>
<evidence type="ECO:0000313" key="10">
    <source>
        <dbReference type="EMBL" id="QAV18179.1"/>
    </source>
</evidence>
<evidence type="ECO:0000313" key="11">
    <source>
        <dbReference type="Proteomes" id="UP000288943"/>
    </source>
</evidence>
<dbReference type="Proteomes" id="UP000288943">
    <property type="component" value="Chromosome"/>
</dbReference>
<dbReference type="RefSeq" id="WP_042228647.1">
    <property type="nucleotide sequence ID" value="NZ_CP026520.1"/>
</dbReference>
<dbReference type="InterPro" id="IPR036702">
    <property type="entry name" value="ComB-like_sf"/>
</dbReference>
<dbReference type="PANTHER" id="PTHR37311:SF1">
    <property type="entry name" value="2-PHOSPHOSULFOLACTATE PHOSPHATASE-RELATED"/>
    <property type="match status" value="1"/>
</dbReference>
<dbReference type="KEGG" id="pchi:PC41400_11095"/>